<dbReference type="EMBL" id="FXAM01000001">
    <property type="protein sequence ID" value="SMF93579.1"/>
    <property type="molecule type" value="Genomic_DNA"/>
</dbReference>
<name>A0A1Y6CSJ2_9GAMM</name>
<feature type="transmembrane region" description="Helical" evidence="2">
    <location>
        <begin position="36"/>
        <end position="54"/>
    </location>
</feature>
<keyword evidence="2" id="KW-0812">Transmembrane</keyword>
<feature type="region of interest" description="Disordered" evidence="1">
    <location>
        <begin position="1"/>
        <end position="30"/>
    </location>
</feature>
<protein>
    <submittedName>
        <fullName evidence="3">Uncharacterized protein</fullName>
    </submittedName>
</protein>
<keyword evidence="2" id="KW-1133">Transmembrane helix</keyword>
<dbReference type="Proteomes" id="UP000192923">
    <property type="component" value="Unassembled WGS sequence"/>
</dbReference>
<sequence length="79" mass="8624">MISIRTNDFMDAPGSATMRRLPPARSKEKPMTPVEIGLTLMLLATAGGSVAYCAHHAKRLAQMEPQGTEPRLPLRLEGH</sequence>
<evidence type="ECO:0000256" key="2">
    <source>
        <dbReference type="SAM" id="Phobius"/>
    </source>
</evidence>
<evidence type="ECO:0000313" key="4">
    <source>
        <dbReference type="Proteomes" id="UP000192923"/>
    </source>
</evidence>
<gene>
    <name evidence="3" type="ORF">SAMN02949497_0866</name>
</gene>
<evidence type="ECO:0000256" key="1">
    <source>
        <dbReference type="SAM" id="MobiDB-lite"/>
    </source>
</evidence>
<proteinExistence type="predicted"/>
<keyword evidence="4" id="KW-1185">Reference proteome</keyword>
<keyword evidence="2" id="KW-0472">Membrane</keyword>
<dbReference type="AlphaFoldDB" id="A0A1Y6CSJ2"/>
<organism evidence="3 4">
    <name type="scientific">Methylomagnum ishizawai</name>
    <dbReference type="NCBI Taxonomy" id="1760988"/>
    <lineage>
        <taxon>Bacteria</taxon>
        <taxon>Pseudomonadati</taxon>
        <taxon>Pseudomonadota</taxon>
        <taxon>Gammaproteobacteria</taxon>
        <taxon>Methylococcales</taxon>
        <taxon>Methylococcaceae</taxon>
        <taxon>Methylomagnum</taxon>
    </lineage>
</organism>
<accession>A0A1Y6CSJ2</accession>
<reference evidence="3 4" key="1">
    <citation type="submission" date="2016-12" db="EMBL/GenBank/DDBJ databases">
        <authorList>
            <person name="Song W.-J."/>
            <person name="Kurnit D.M."/>
        </authorList>
    </citation>
    <scope>NUCLEOTIDE SEQUENCE [LARGE SCALE GENOMIC DNA]</scope>
    <source>
        <strain evidence="3 4">175</strain>
    </source>
</reference>
<evidence type="ECO:0000313" key="3">
    <source>
        <dbReference type="EMBL" id="SMF93579.1"/>
    </source>
</evidence>